<dbReference type="EMBL" id="DF973788">
    <property type="protein sequence ID" value="GAU40061.1"/>
    <property type="molecule type" value="Genomic_DNA"/>
</dbReference>
<protein>
    <recommendedName>
        <fullName evidence="4">Cell differentiation protein rcd1</fullName>
    </recommendedName>
</protein>
<proteinExistence type="inferred from homology"/>
<evidence type="ECO:0008006" key="4">
    <source>
        <dbReference type="Google" id="ProtNLM"/>
    </source>
</evidence>
<organism evidence="2 3">
    <name type="scientific">Trifolium subterraneum</name>
    <name type="common">Subterranean clover</name>
    <dbReference type="NCBI Taxonomy" id="3900"/>
    <lineage>
        <taxon>Eukaryota</taxon>
        <taxon>Viridiplantae</taxon>
        <taxon>Streptophyta</taxon>
        <taxon>Embryophyta</taxon>
        <taxon>Tracheophyta</taxon>
        <taxon>Spermatophyta</taxon>
        <taxon>Magnoliopsida</taxon>
        <taxon>eudicotyledons</taxon>
        <taxon>Gunneridae</taxon>
        <taxon>Pentapetalae</taxon>
        <taxon>rosids</taxon>
        <taxon>fabids</taxon>
        <taxon>Fabales</taxon>
        <taxon>Fabaceae</taxon>
        <taxon>Papilionoideae</taxon>
        <taxon>50 kb inversion clade</taxon>
        <taxon>NPAAA clade</taxon>
        <taxon>Hologalegina</taxon>
        <taxon>IRL clade</taxon>
        <taxon>Trifolieae</taxon>
        <taxon>Trifolium</taxon>
    </lineage>
</organism>
<reference evidence="3" key="1">
    <citation type="journal article" date="2017" name="Front. Plant Sci.">
        <title>Climate Clever Clovers: New Paradigm to Reduce the Environmental Footprint of Ruminants by Breeding Low Methanogenic Forages Utilizing Haplotype Variation.</title>
        <authorList>
            <person name="Kaur P."/>
            <person name="Appels R."/>
            <person name="Bayer P.E."/>
            <person name="Keeble-Gagnere G."/>
            <person name="Wang J."/>
            <person name="Hirakawa H."/>
            <person name="Shirasawa K."/>
            <person name="Vercoe P."/>
            <person name="Stefanova K."/>
            <person name="Durmic Z."/>
            <person name="Nichols P."/>
            <person name="Revell C."/>
            <person name="Isobe S.N."/>
            <person name="Edwards D."/>
            <person name="Erskine W."/>
        </authorList>
    </citation>
    <scope>NUCLEOTIDE SEQUENCE [LARGE SCALE GENOMIC DNA]</scope>
    <source>
        <strain evidence="3">cv. Daliak</strain>
    </source>
</reference>
<gene>
    <name evidence="2" type="ORF">TSUD_258540</name>
</gene>
<dbReference type="Proteomes" id="UP000242715">
    <property type="component" value="Unassembled WGS sequence"/>
</dbReference>
<keyword evidence="3" id="KW-1185">Reference proteome</keyword>
<dbReference type="OrthoDB" id="1410271at2759"/>
<comment type="similarity">
    <text evidence="1">Belongs to the CNOT9 family.</text>
</comment>
<dbReference type="AlphaFoldDB" id="A0A2Z6N8P2"/>
<dbReference type="GO" id="GO:0030014">
    <property type="term" value="C:CCR4-NOT complex"/>
    <property type="evidence" value="ECO:0007669"/>
    <property type="project" value="InterPro"/>
</dbReference>
<name>A0A2Z6N8P2_TRISU</name>
<evidence type="ECO:0000313" key="2">
    <source>
        <dbReference type="EMBL" id="GAU40061.1"/>
    </source>
</evidence>
<sequence>MKELSQELALLLWNSFGTIAVLLQEVVSIYPNLSPESLTSAQATRVCNVLALLQCVASHPDTKMPFLKANIPLYLYPFLDTTNKLPHFENLRLSCLGVIGALVKVSTKEVISFFLASEIIPLCLRNMEIGKELSKTVATFILQKILLDDDGLACVCARPERLFAVGRILDMVLENLENQPSNCLLKLLIPCYSRLSQNRWVGNALRSSLPNVFGNPNFINSLRGDPTTWMWAQQLYDNVRDNRVHRGGGSNDIVGSSTSASE</sequence>
<dbReference type="InterPro" id="IPR016024">
    <property type="entry name" value="ARM-type_fold"/>
</dbReference>
<dbReference type="PANTHER" id="PTHR12262">
    <property type="entry name" value="CCR4-NOT TRANSCRIPTION COMPLEX SUBUNIT 9"/>
    <property type="match status" value="1"/>
</dbReference>
<dbReference type="InterPro" id="IPR011989">
    <property type="entry name" value="ARM-like"/>
</dbReference>
<dbReference type="InterPro" id="IPR007216">
    <property type="entry name" value="CNOT9"/>
</dbReference>
<dbReference type="Gene3D" id="1.25.10.10">
    <property type="entry name" value="Leucine-rich Repeat Variant"/>
    <property type="match status" value="1"/>
</dbReference>
<accession>A0A2Z6N8P2</accession>
<dbReference type="SUPFAM" id="SSF48371">
    <property type="entry name" value="ARM repeat"/>
    <property type="match status" value="1"/>
</dbReference>
<evidence type="ECO:0000313" key="3">
    <source>
        <dbReference type="Proteomes" id="UP000242715"/>
    </source>
</evidence>
<evidence type="ECO:0000256" key="1">
    <source>
        <dbReference type="ARBA" id="ARBA00006385"/>
    </source>
</evidence>
<dbReference type="Pfam" id="PF04078">
    <property type="entry name" value="Rcd1"/>
    <property type="match status" value="1"/>
</dbReference>
<dbReference type="GO" id="GO:0006402">
    <property type="term" value="P:mRNA catabolic process"/>
    <property type="evidence" value="ECO:0007669"/>
    <property type="project" value="InterPro"/>
</dbReference>